<dbReference type="OrthoDB" id="21643at2759"/>
<evidence type="ECO:0000313" key="3">
    <source>
        <dbReference type="Proteomes" id="UP000789572"/>
    </source>
</evidence>
<dbReference type="AlphaFoldDB" id="A0A9N9CN28"/>
<protein>
    <submittedName>
        <fullName evidence="2">9648_t:CDS:1</fullName>
    </submittedName>
</protein>
<accession>A0A9N9CN28</accession>
<feature type="compositionally biased region" description="Acidic residues" evidence="1">
    <location>
        <begin position="12"/>
        <end position="41"/>
    </location>
</feature>
<name>A0A9N9CN28_9GLOM</name>
<feature type="compositionally biased region" description="Polar residues" evidence="1">
    <location>
        <begin position="42"/>
        <end position="67"/>
    </location>
</feature>
<evidence type="ECO:0000313" key="2">
    <source>
        <dbReference type="EMBL" id="CAG8604881.1"/>
    </source>
</evidence>
<keyword evidence="3" id="KW-1185">Reference proteome</keyword>
<gene>
    <name evidence="2" type="ORF">POCULU_LOCUS7659</name>
</gene>
<feature type="non-terminal residue" evidence="2">
    <location>
        <position position="1"/>
    </location>
</feature>
<proteinExistence type="predicted"/>
<reference evidence="2" key="1">
    <citation type="submission" date="2021-06" db="EMBL/GenBank/DDBJ databases">
        <authorList>
            <person name="Kallberg Y."/>
            <person name="Tangrot J."/>
            <person name="Rosling A."/>
        </authorList>
    </citation>
    <scope>NUCLEOTIDE SEQUENCE</scope>
    <source>
        <strain evidence="2">IA702</strain>
    </source>
</reference>
<organism evidence="2 3">
    <name type="scientific">Paraglomus occultum</name>
    <dbReference type="NCBI Taxonomy" id="144539"/>
    <lineage>
        <taxon>Eukaryota</taxon>
        <taxon>Fungi</taxon>
        <taxon>Fungi incertae sedis</taxon>
        <taxon>Mucoromycota</taxon>
        <taxon>Glomeromycotina</taxon>
        <taxon>Glomeromycetes</taxon>
        <taxon>Paraglomerales</taxon>
        <taxon>Paraglomeraceae</taxon>
        <taxon>Paraglomus</taxon>
    </lineage>
</organism>
<dbReference type="EMBL" id="CAJVPJ010001824">
    <property type="protein sequence ID" value="CAG8604881.1"/>
    <property type="molecule type" value="Genomic_DNA"/>
</dbReference>
<feature type="region of interest" description="Disordered" evidence="1">
    <location>
        <begin position="1"/>
        <end position="67"/>
    </location>
</feature>
<dbReference type="Proteomes" id="UP000789572">
    <property type="component" value="Unassembled WGS sequence"/>
</dbReference>
<comment type="caution">
    <text evidence="2">The sequence shown here is derived from an EMBL/GenBank/DDBJ whole genome shotgun (WGS) entry which is preliminary data.</text>
</comment>
<evidence type="ECO:0000256" key="1">
    <source>
        <dbReference type="SAM" id="MobiDB-lite"/>
    </source>
</evidence>
<sequence length="125" mass="14573">SSGFSLFRHDDESSEDDDENQDREENENIDESTDQDDDSENESPVNMISSTHKQFNPKNKSVESQSIVPGMSESAPLFFFHFGDKSLEKRSHYRELKTFMRTESMQVLQATLSYLRQIHTKIKYL</sequence>